<evidence type="ECO:0000313" key="1">
    <source>
        <dbReference type="EMBL" id="RDX99962.1"/>
    </source>
</evidence>
<gene>
    <name evidence="1" type="ORF">CR513_16920</name>
</gene>
<comment type="caution">
    <text evidence="1">The sequence shown here is derived from an EMBL/GenBank/DDBJ whole genome shotgun (WGS) entry which is preliminary data.</text>
</comment>
<evidence type="ECO:0000313" key="2">
    <source>
        <dbReference type="Proteomes" id="UP000257109"/>
    </source>
</evidence>
<protein>
    <submittedName>
        <fullName evidence="1">Uncharacterized protein</fullName>
    </submittedName>
</protein>
<organism evidence="1 2">
    <name type="scientific">Mucuna pruriens</name>
    <name type="common">Velvet bean</name>
    <name type="synonym">Dolichos pruriens</name>
    <dbReference type="NCBI Taxonomy" id="157652"/>
    <lineage>
        <taxon>Eukaryota</taxon>
        <taxon>Viridiplantae</taxon>
        <taxon>Streptophyta</taxon>
        <taxon>Embryophyta</taxon>
        <taxon>Tracheophyta</taxon>
        <taxon>Spermatophyta</taxon>
        <taxon>Magnoliopsida</taxon>
        <taxon>eudicotyledons</taxon>
        <taxon>Gunneridae</taxon>
        <taxon>Pentapetalae</taxon>
        <taxon>rosids</taxon>
        <taxon>fabids</taxon>
        <taxon>Fabales</taxon>
        <taxon>Fabaceae</taxon>
        <taxon>Papilionoideae</taxon>
        <taxon>50 kb inversion clade</taxon>
        <taxon>NPAAA clade</taxon>
        <taxon>indigoferoid/millettioid clade</taxon>
        <taxon>Phaseoleae</taxon>
        <taxon>Mucuna</taxon>
    </lineage>
</organism>
<proteinExistence type="predicted"/>
<dbReference type="Gene3D" id="3.10.10.10">
    <property type="entry name" value="HIV Type 1 Reverse Transcriptase, subunit A, domain 1"/>
    <property type="match status" value="1"/>
</dbReference>
<sequence>MMVINNRQDEMNSWQFCINYRKLNQETHKDHFPLAFIDELYAYSYSAYGSTQDHFHMTIWNVLIYTNAVRTLQRPKHLPKMHDQHLLGFLGGQHGGIVLGHLVSARGIKVDKAKIDVSSSLTNPTSMREVRSFLGHASDSFKILAKPPCLCPSCYRRMSTSTLISLVWMHFKN</sequence>
<dbReference type="InterPro" id="IPR043502">
    <property type="entry name" value="DNA/RNA_pol_sf"/>
</dbReference>
<dbReference type="EMBL" id="QJKJ01003102">
    <property type="protein sequence ID" value="RDX99962.1"/>
    <property type="molecule type" value="Genomic_DNA"/>
</dbReference>
<keyword evidence="2" id="KW-1185">Reference proteome</keyword>
<reference evidence="1" key="1">
    <citation type="submission" date="2018-05" db="EMBL/GenBank/DDBJ databases">
        <title>Draft genome of Mucuna pruriens seed.</title>
        <authorList>
            <person name="Nnadi N.E."/>
            <person name="Vos R."/>
            <person name="Hasami M.H."/>
            <person name="Devisetty U.K."/>
            <person name="Aguiy J.C."/>
        </authorList>
    </citation>
    <scope>NUCLEOTIDE SEQUENCE [LARGE SCALE GENOMIC DNA]</scope>
    <source>
        <strain evidence="1">JCA_2017</strain>
    </source>
</reference>
<dbReference type="AlphaFoldDB" id="A0A371HAZ7"/>
<feature type="non-terminal residue" evidence="1">
    <location>
        <position position="1"/>
    </location>
</feature>
<dbReference type="Proteomes" id="UP000257109">
    <property type="component" value="Unassembled WGS sequence"/>
</dbReference>
<name>A0A371HAZ7_MUCPR</name>
<accession>A0A371HAZ7</accession>
<dbReference type="SUPFAM" id="SSF56672">
    <property type="entry name" value="DNA/RNA polymerases"/>
    <property type="match status" value="1"/>
</dbReference>